<reference evidence="11 12" key="1">
    <citation type="journal article" date="2004" name="Science">
        <title>The Ashbya gossypii genome as a tool for mapping the ancient Saccharomyces cerevisiae genome.</title>
        <authorList>
            <person name="Dietrich F.S."/>
            <person name="Voegeli S."/>
            <person name="Brachat S."/>
            <person name="Lerch A."/>
            <person name="Gates K."/>
            <person name="Steiner S."/>
            <person name="Mohr C."/>
            <person name="Pohlmann R."/>
            <person name="Luedi P."/>
            <person name="Choi S."/>
            <person name="Wing R.A."/>
            <person name="Flavier A."/>
            <person name="Gaffney T.D."/>
            <person name="Philippsen P."/>
        </authorList>
    </citation>
    <scope>NUCLEOTIDE SEQUENCE [LARGE SCALE GENOMIC DNA]</scope>
    <source>
        <strain evidence="12">ATCC 10895 / CBS 109.51 / FGSC 9923 / NRRL Y-1056</strain>
    </source>
</reference>
<comment type="cofactor">
    <cofactor evidence="1 8 9">
        <name>FAD</name>
        <dbReference type="ChEBI" id="CHEBI:57692"/>
    </cofactor>
</comment>
<evidence type="ECO:0000256" key="4">
    <source>
        <dbReference type="ARBA" id="ARBA00022827"/>
    </source>
</evidence>
<evidence type="ECO:0000256" key="5">
    <source>
        <dbReference type="ARBA" id="ARBA00022857"/>
    </source>
</evidence>
<dbReference type="GO" id="GO:0006744">
    <property type="term" value="P:ubiquinone biosynthetic process"/>
    <property type="evidence" value="ECO:0007669"/>
    <property type="project" value="EnsemblFungi"/>
</dbReference>
<protein>
    <recommendedName>
        <fullName evidence="8">NADPH:adrenodoxin oxidoreductase, mitochondrial</fullName>
        <ecNumber evidence="8">1.18.1.6</ecNumber>
    </recommendedName>
</protein>
<comment type="similarity">
    <text evidence="2 8">Belongs to the ferredoxin--NADP reductase type 1 family.</text>
</comment>
<dbReference type="PIRSF" id="PIRSF000362">
    <property type="entry name" value="FNR"/>
    <property type="match status" value="1"/>
</dbReference>
<gene>
    <name evidence="11" type="ORF">AGOS_ACR202W</name>
</gene>
<dbReference type="STRING" id="284811.Q75BR9"/>
<keyword evidence="6 8" id="KW-0560">Oxidoreductase</keyword>
<dbReference type="SUPFAM" id="SSF51971">
    <property type="entry name" value="Nucleotide-binding domain"/>
    <property type="match status" value="1"/>
</dbReference>
<dbReference type="InterPro" id="IPR036188">
    <property type="entry name" value="FAD/NAD-bd_sf"/>
</dbReference>
<dbReference type="GO" id="GO:0005739">
    <property type="term" value="C:mitochondrion"/>
    <property type="evidence" value="ECO:0000318"/>
    <property type="project" value="GO_Central"/>
</dbReference>
<evidence type="ECO:0000256" key="3">
    <source>
        <dbReference type="ARBA" id="ARBA00022630"/>
    </source>
</evidence>
<dbReference type="InterPro" id="IPR055275">
    <property type="entry name" value="Ferredox_Rdtase"/>
</dbReference>
<dbReference type="PRINTS" id="PR00419">
    <property type="entry name" value="ADXRDTASE"/>
</dbReference>
<comment type="catalytic activity">
    <reaction evidence="7 8">
        <text>2 reduced [adrenodoxin] + NADP(+) + H(+) = 2 oxidized [adrenodoxin] + NADPH</text>
        <dbReference type="Rhea" id="RHEA:42312"/>
        <dbReference type="Rhea" id="RHEA-COMP:9998"/>
        <dbReference type="Rhea" id="RHEA-COMP:9999"/>
        <dbReference type="ChEBI" id="CHEBI:15378"/>
        <dbReference type="ChEBI" id="CHEBI:33737"/>
        <dbReference type="ChEBI" id="CHEBI:33738"/>
        <dbReference type="ChEBI" id="CHEBI:57783"/>
        <dbReference type="ChEBI" id="CHEBI:58349"/>
        <dbReference type="EC" id="1.18.1.6"/>
    </reaction>
</comment>
<accession>Q75BR9</accession>
<evidence type="ECO:0000313" key="12">
    <source>
        <dbReference type="Proteomes" id="UP000000591"/>
    </source>
</evidence>
<dbReference type="OrthoDB" id="333024at2759"/>
<dbReference type="FunCoup" id="Q75BR9">
    <property type="interactions" value="584"/>
</dbReference>
<feature type="binding site" evidence="10">
    <location>
        <begin position="182"/>
        <end position="185"/>
    </location>
    <ligand>
        <name>NADP(+)</name>
        <dbReference type="ChEBI" id="CHEBI:58349"/>
    </ligand>
</feature>
<feature type="binding site" evidence="10">
    <location>
        <position position="417"/>
    </location>
    <ligand>
        <name>NADP(+)</name>
        <dbReference type="ChEBI" id="CHEBI:58349"/>
    </ligand>
</feature>
<dbReference type="SUPFAM" id="SSF51905">
    <property type="entry name" value="FAD/NAD(P)-binding domain"/>
    <property type="match status" value="1"/>
</dbReference>
<feature type="binding site" evidence="9">
    <location>
        <position position="60"/>
    </location>
    <ligand>
        <name>FAD</name>
        <dbReference type="ChEBI" id="CHEBI:57692"/>
    </ligand>
</feature>
<dbReference type="HOGENOM" id="CLU_024722_3_1_1"/>
<reference evidence="12" key="2">
    <citation type="journal article" date="2013" name="G3 (Bethesda)">
        <title>Genomes of Ashbya fungi isolated from insects reveal four mating-type loci, numerous translocations, lack of transposons, and distinct gene duplications.</title>
        <authorList>
            <person name="Dietrich F.S."/>
            <person name="Voegeli S."/>
            <person name="Kuo S."/>
            <person name="Philippsen P."/>
        </authorList>
    </citation>
    <scope>GENOME REANNOTATION</scope>
    <source>
        <strain evidence="12">ATCC 10895 / CBS 109.51 / FGSC 9923 / NRRL Y-1056</strain>
    </source>
</reference>
<evidence type="ECO:0000256" key="2">
    <source>
        <dbReference type="ARBA" id="ARBA00008312"/>
    </source>
</evidence>
<dbReference type="KEGG" id="ago:AGOS_ACR202W"/>
<dbReference type="InParanoid" id="Q75BR9"/>
<evidence type="ECO:0000256" key="10">
    <source>
        <dbReference type="PIRSR" id="PIRSR000362-2"/>
    </source>
</evidence>
<dbReference type="PANTHER" id="PTHR48467">
    <property type="entry name" value="GLUTAMATE SYNTHASE 1 [NADH], CHLOROPLASTIC-LIKE"/>
    <property type="match status" value="1"/>
</dbReference>
<feature type="binding site" evidence="9">
    <location>
        <position position="410"/>
    </location>
    <ligand>
        <name>FAD</name>
        <dbReference type="ChEBI" id="CHEBI:57692"/>
    </ligand>
</feature>
<feature type="binding site" evidence="9">
    <location>
        <position position="105"/>
    </location>
    <ligand>
        <name>FAD</name>
        <dbReference type="ChEBI" id="CHEBI:57692"/>
    </ligand>
</feature>
<keyword evidence="12" id="KW-1185">Reference proteome</keyword>
<dbReference type="RefSeq" id="NP_983604.2">
    <property type="nucleotide sequence ID" value="NM_208957.2"/>
</dbReference>
<keyword evidence="4 8" id="KW-0274">FAD</keyword>
<evidence type="ECO:0000256" key="8">
    <source>
        <dbReference type="PIRNR" id="PIRNR000362"/>
    </source>
</evidence>
<dbReference type="OMA" id="RFNFIGN"/>
<dbReference type="GeneID" id="4619736"/>
<evidence type="ECO:0000256" key="6">
    <source>
        <dbReference type="ARBA" id="ARBA00023002"/>
    </source>
</evidence>
<dbReference type="GO" id="GO:0005743">
    <property type="term" value="C:mitochondrial inner membrane"/>
    <property type="evidence" value="ECO:0007669"/>
    <property type="project" value="EnsemblFungi"/>
</dbReference>
<feature type="binding site" evidence="9">
    <location>
        <position position="52"/>
    </location>
    <ligand>
        <name>FAD</name>
        <dbReference type="ChEBI" id="CHEBI:57692"/>
    </ligand>
</feature>
<sequence length="497" mass="55107">MGLATIIARRAYGQCGRARKRVSIVGSGPSGFYTAVHLLTRATEPLHVTLWESLPTPFGLSRYGVAPDHPEVKNCEDRFTELANRYHVAAQPGEHSFEFVGNITVGRDVALRELLAAEDAVVLSYGCSGDRRLGIEGEADTAGVFTSRQFVNWYNGHPRHAQDAALSGFDWARVRRVGIIGNGNVALDIARLLLTAREEALWGQTDINPHALQALRRAPLEEVRLIGRRDFLGSKFTNKELREMWELERCGVRGHIAPEHFTPEAWAALPLDRATKRRIDMCQQYLLPYAARGSKSASKYPPPAEGYSKAWVSDYLKTPLYIRRDGAGAISALTVCKNSLTPENKVVRHLDEQLDYELDVLITSLGYRGQPLPEFGALGVAFDADRVSNSRGRVLRQDGSLIPGLFASGWIANGSRGVIMTTMMNSFAVGDEVLQYLAQSPPKDHSHGIDLRDSTHTTWADWIQIDKTEKQRAARGQPRQKLLSVAQMLEAARARDT</sequence>
<keyword evidence="8" id="KW-0496">Mitochondrion</keyword>
<feature type="binding site" evidence="10">
    <location>
        <begin position="228"/>
        <end position="229"/>
    </location>
    <ligand>
        <name>NADP(+)</name>
        <dbReference type="ChEBI" id="CHEBI:58349"/>
    </ligand>
</feature>
<feature type="binding site" evidence="9">
    <location>
        <position position="30"/>
    </location>
    <ligand>
        <name>FAD</name>
        <dbReference type="ChEBI" id="CHEBI:57692"/>
    </ligand>
</feature>
<dbReference type="eggNOG" id="KOG1800">
    <property type="taxonomic scope" value="Eukaryota"/>
</dbReference>
<dbReference type="EMBL" id="AE016816">
    <property type="protein sequence ID" value="AAS51428.2"/>
    <property type="molecule type" value="Genomic_DNA"/>
</dbReference>
<evidence type="ECO:0000313" key="11">
    <source>
        <dbReference type="EMBL" id="AAS51428.2"/>
    </source>
</evidence>
<dbReference type="Gene3D" id="3.40.50.720">
    <property type="entry name" value="NAD(P)-binding Rossmann-like Domain"/>
    <property type="match status" value="1"/>
</dbReference>
<dbReference type="PANTHER" id="PTHR48467:SF1">
    <property type="entry name" value="GLUTAMATE SYNTHASE 1 [NADH], CHLOROPLASTIC-LIKE"/>
    <property type="match status" value="1"/>
</dbReference>
<evidence type="ECO:0000256" key="9">
    <source>
        <dbReference type="PIRSR" id="PIRSR000362-1"/>
    </source>
</evidence>
<evidence type="ECO:0000256" key="7">
    <source>
        <dbReference type="ARBA" id="ARBA00048933"/>
    </source>
</evidence>
<dbReference type="Gene3D" id="3.50.50.60">
    <property type="entry name" value="FAD/NAD(P)-binding domain"/>
    <property type="match status" value="1"/>
</dbReference>
<keyword evidence="3 8" id="KW-0285">Flavoprotein</keyword>
<feature type="binding site" evidence="10">
    <location>
        <position position="240"/>
    </location>
    <ligand>
        <name>NADP(+)</name>
        <dbReference type="ChEBI" id="CHEBI:58349"/>
    </ligand>
</feature>
<keyword evidence="5 8" id="KW-0521">NADP</keyword>
<dbReference type="AlphaFoldDB" id="Q75BR9"/>
<dbReference type="Proteomes" id="UP000000591">
    <property type="component" value="Chromosome III"/>
</dbReference>
<dbReference type="GO" id="GO:0016491">
    <property type="term" value="F:oxidoreductase activity"/>
    <property type="evidence" value="ECO:0000318"/>
    <property type="project" value="GO_Central"/>
</dbReference>
<evidence type="ECO:0000256" key="1">
    <source>
        <dbReference type="ARBA" id="ARBA00001974"/>
    </source>
</evidence>
<proteinExistence type="inferred from homology"/>
<dbReference type="EC" id="1.18.1.6" evidence="8"/>
<name>Q75BR9_EREGS</name>
<comment type="subcellular location">
    <subcellularLocation>
        <location evidence="8">Mitochondrion</location>
    </subcellularLocation>
</comment>
<dbReference type="GO" id="GO:0006879">
    <property type="term" value="P:intracellular iron ion homeostasis"/>
    <property type="evidence" value="ECO:0007669"/>
    <property type="project" value="EnsemblFungi"/>
</dbReference>
<dbReference type="GO" id="GO:0004324">
    <property type="term" value="F:ferredoxin-NADP+ reductase activity"/>
    <property type="evidence" value="ECO:0007669"/>
    <property type="project" value="EnsemblFungi"/>
</dbReference>
<organism evidence="11 12">
    <name type="scientific">Eremothecium gossypii (strain ATCC 10895 / CBS 109.51 / FGSC 9923 / NRRL Y-1056)</name>
    <name type="common">Yeast</name>
    <name type="synonym">Ashbya gossypii</name>
    <dbReference type="NCBI Taxonomy" id="284811"/>
    <lineage>
        <taxon>Eukaryota</taxon>
        <taxon>Fungi</taxon>
        <taxon>Dikarya</taxon>
        <taxon>Ascomycota</taxon>
        <taxon>Saccharomycotina</taxon>
        <taxon>Saccharomycetes</taxon>
        <taxon>Saccharomycetales</taxon>
        <taxon>Saccharomycetaceae</taxon>
        <taxon>Eremothecium</taxon>
    </lineage>
</organism>
<dbReference type="InterPro" id="IPR021163">
    <property type="entry name" value="Ferredox_Rdtase_adrenod"/>
</dbReference>
<feature type="binding site" evidence="9">
    <location>
        <begin position="417"/>
        <end position="419"/>
    </location>
    <ligand>
        <name>FAD</name>
        <dbReference type="ChEBI" id="CHEBI:57692"/>
    </ligand>
</feature>